<feature type="region of interest" description="Disordered" evidence="1">
    <location>
        <begin position="190"/>
        <end position="240"/>
    </location>
</feature>
<dbReference type="Proteomes" id="UP000030156">
    <property type="component" value="Segment"/>
</dbReference>
<accession>A0A0A0P5N5</accession>
<proteinExistence type="predicted"/>
<name>A0A0A0P5N5_9CAUD</name>
<evidence type="ECO:0000313" key="3">
    <source>
        <dbReference type="Proteomes" id="UP000030156"/>
    </source>
</evidence>
<evidence type="ECO:0000313" key="2">
    <source>
        <dbReference type="EMBL" id="AGZ17811.1"/>
    </source>
</evidence>
<feature type="compositionally biased region" description="Basic and acidic residues" evidence="1">
    <location>
        <begin position="231"/>
        <end position="240"/>
    </location>
</feature>
<sequence>MEFSTDKNQIVVAMVKARAAMMSEAKKNTQNNHLHNWYADLGSFLATVRPALESNGLIVIQSPLPAVEKGGMLVLPLETMILHESGEFMSAVMEMPLAFNPKSAPAHAVGSAITYARRYHLAALFGITQADDDGNATKKTARQWIEDLKGIEDVEKLDEAVGRIVHNLADDKASVKVVRDWHISRKAELRASESKGFNPASVVQKKKAADNAPAKEQPAAPVEPQQEAPAADDKPNIEEF</sequence>
<reference evidence="2 3" key="1">
    <citation type="submission" date="2013-08" db="EMBL/GenBank/DDBJ databases">
        <authorList>
            <person name="Tong Y."/>
            <person name="Hua Y."/>
            <person name="Mi Z."/>
            <person name="An X."/>
            <person name="Pei G."/>
            <person name="Wang W."/>
            <person name="Xu X."/>
            <person name="Li S."/>
        </authorList>
    </citation>
    <scope>NUCLEOTIDE SEQUENCE [LARGE SCALE GENOMIC DNA]</scope>
    <source>
        <strain evidence="2">Sewage</strain>
    </source>
</reference>
<evidence type="ECO:0000256" key="1">
    <source>
        <dbReference type="SAM" id="MobiDB-lite"/>
    </source>
</evidence>
<feature type="compositionally biased region" description="Low complexity" evidence="1">
    <location>
        <begin position="212"/>
        <end position="229"/>
    </location>
</feature>
<keyword evidence="3" id="KW-1185">Reference proteome</keyword>
<gene>
    <name evidence="2" type="ORF">IME_EC2_20</name>
</gene>
<organism evidence="2 3">
    <name type="scientific">Enterobacteria phage IME_EC2</name>
    <dbReference type="NCBI Taxonomy" id="1414766"/>
    <lineage>
        <taxon>Viruses</taxon>
        <taxon>Duplodnaviria</taxon>
        <taxon>Heunggongvirae</taxon>
        <taxon>Uroviricota</taxon>
        <taxon>Caudoviricetes</taxon>
        <taxon>Murrayvirus</taxon>
        <taxon>Murrayvirus EC2</taxon>
    </lineage>
</organism>
<dbReference type="InterPro" id="IPR007499">
    <property type="entry name" value="ERF_bacteria_virus"/>
</dbReference>
<dbReference type="Pfam" id="PF04404">
    <property type="entry name" value="ERF"/>
    <property type="match status" value="1"/>
</dbReference>
<protein>
    <submittedName>
        <fullName evidence="2">Putative recombination protein</fullName>
    </submittedName>
</protein>
<dbReference type="EMBL" id="KF591601">
    <property type="protein sequence ID" value="AGZ17811.1"/>
    <property type="molecule type" value="Genomic_DNA"/>
</dbReference>